<accession>A0A2G0CHS5</accession>
<dbReference type="EMBL" id="PDLO01000001">
    <property type="protein sequence ID" value="PHK99534.1"/>
    <property type="molecule type" value="Genomic_DNA"/>
</dbReference>
<dbReference type="Proteomes" id="UP000226437">
    <property type="component" value="Unassembled WGS sequence"/>
</dbReference>
<name>A0A2G0CHS5_9BACT</name>
<sequence>MILVEQNDCIVIGSVLPIDGRLVVAQALFAPLVHLCDVFKNLNLDIEESIGGIFMRGRADVRPDVQNGFPTVEV</sequence>
<evidence type="ECO:0000313" key="1">
    <source>
        <dbReference type="EMBL" id="PHK99534.1"/>
    </source>
</evidence>
<organism evidence="1 2">
    <name type="scientific">Neolewinella marina</name>
    <dbReference type="NCBI Taxonomy" id="438751"/>
    <lineage>
        <taxon>Bacteria</taxon>
        <taxon>Pseudomonadati</taxon>
        <taxon>Bacteroidota</taxon>
        <taxon>Saprospiria</taxon>
        <taxon>Saprospirales</taxon>
        <taxon>Lewinellaceae</taxon>
        <taxon>Neolewinella</taxon>
    </lineage>
</organism>
<dbReference type="AlphaFoldDB" id="A0A2G0CHS5"/>
<proteinExistence type="predicted"/>
<reference evidence="1 2" key="1">
    <citation type="submission" date="2017-10" db="EMBL/GenBank/DDBJ databases">
        <title>The draft genome sequence of Lewinella marina KCTC 32374.</title>
        <authorList>
            <person name="Wang K."/>
        </authorList>
    </citation>
    <scope>NUCLEOTIDE SEQUENCE [LARGE SCALE GENOMIC DNA]</scope>
    <source>
        <strain evidence="1 2">MKG-38</strain>
    </source>
</reference>
<evidence type="ECO:0000313" key="2">
    <source>
        <dbReference type="Proteomes" id="UP000226437"/>
    </source>
</evidence>
<gene>
    <name evidence="1" type="ORF">CGL56_00305</name>
</gene>
<protein>
    <submittedName>
        <fullName evidence="1">Uncharacterized protein</fullName>
    </submittedName>
</protein>
<comment type="caution">
    <text evidence="1">The sequence shown here is derived from an EMBL/GenBank/DDBJ whole genome shotgun (WGS) entry which is preliminary data.</text>
</comment>
<keyword evidence="2" id="KW-1185">Reference proteome</keyword>